<protein>
    <recommendedName>
        <fullName evidence="5">Protein ACCUMULATION AND REPLICATION OF CHLOROPLASTS 3</fullName>
    </recommendedName>
</protein>
<name>A0AAF1BG88_DAUCS</name>
<keyword evidence="1" id="KW-0677">Repeat</keyword>
<evidence type="ECO:0000256" key="1">
    <source>
        <dbReference type="ARBA" id="ARBA00022737"/>
    </source>
</evidence>
<dbReference type="SMART" id="SM00698">
    <property type="entry name" value="MORN"/>
    <property type="match status" value="2"/>
</dbReference>
<accession>A0AAF1BG88</accession>
<feature type="region of interest" description="Disordered" evidence="2">
    <location>
        <begin position="477"/>
        <end position="513"/>
    </location>
</feature>
<dbReference type="SUPFAM" id="SSF82185">
    <property type="entry name" value="Histone H3 K4-specific methyltransferase SET7/9 N-terminal domain"/>
    <property type="match status" value="1"/>
</dbReference>
<evidence type="ECO:0000313" key="3">
    <source>
        <dbReference type="EMBL" id="WOH15667.1"/>
    </source>
</evidence>
<feature type="compositionally biased region" description="Low complexity" evidence="2">
    <location>
        <begin position="496"/>
        <end position="509"/>
    </location>
</feature>
<dbReference type="Proteomes" id="UP000077755">
    <property type="component" value="Chromosome 9"/>
</dbReference>
<dbReference type="GO" id="GO:0010020">
    <property type="term" value="P:chloroplast fission"/>
    <property type="evidence" value="ECO:0007669"/>
    <property type="project" value="TreeGrafter"/>
</dbReference>
<organism evidence="3 4">
    <name type="scientific">Daucus carota subsp. sativus</name>
    <name type="common">Carrot</name>
    <dbReference type="NCBI Taxonomy" id="79200"/>
    <lineage>
        <taxon>Eukaryota</taxon>
        <taxon>Viridiplantae</taxon>
        <taxon>Streptophyta</taxon>
        <taxon>Embryophyta</taxon>
        <taxon>Tracheophyta</taxon>
        <taxon>Spermatophyta</taxon>
        <taxon>Magnoliopsida</taxon>
        <taxon>eudicotyledons</taxon>
        <taxon>Gunneridae</taxon>
        <taxon>Pentapetalae</taxon>
        <taxon>asterids</taxon>
        <taxon>campanulids</taxon>
        <taxon>Apiales</taxon>
        <taxon>Apiaceae</taxon>
        <taxon>Apioideae</taxon>
        <taxon>Scandiceae</taxon>
        <taxon>Daucinae</taxon>
        <taxon>Daucus</taxon>
        <taxon>Daucus sect. Daucus</taxon>
    </lineage>
</organism>
<reference evidence="3" key="1">
    <citation type="journal article" date="2016" name="Nat. Genet.">
        <title>A high-quality carrot genome assembly provides new insights into carotenoid accumulation and asterid genome evolution.</title>
        <authorList>
            <person name="Iorizzo M."/>
            <person name="Ellison S."/>
            <person name="Senalik D."/>
            <person name="Zeng P."/>
            <person name="Satapoomin P."/>
            <person name="Huang J."/>
            <person name="Bowman M."/>
            <person name="Iovene M."/>
            <person name="Sanseverino W."/>
            <person name="Cavagnaro P."/>
            <person name="Yildiz M."/>
            <person name="Macko-Podgorni A."/>
            <person name="Moranska E."/>
            <person name="Grzebelus E."/>
            <person name="Grzebelus D."/>
            <person name="Ashrafi H."/>
            <person name="Zheng Z."/>
            <person name="Cheng S."/>
            <person name="Spooner D."/>
            <person name="Van Deynze A."/>
            <person name="Simon P."/>
        </authorList>
    </citation>
    <scope>NUCLEOTIDE SEQUENCE</scope>
    <source>
        <tissue evidence="3">Leaf</tissue>
    </source>
</reference>
<dbReference type="InterPro" id="IPR036525">
    <property type="entry name" value="Tubulin/FtsZ_GTPase_sf"/>
</dbReference>
<dbReference type="Gene3D" id="2.20.110.10">
    <property type="entry name" value="Histone H3 K4-specific methyltransferase SET7/9 N-terminal domain"/>
    <property type="match status" value="2"/>
</dbReference>
<evidence type="ECO:0008006" key="5">
    <source>
        <dbReference type="Google" id="ProtNLM"/>
    </source>
</evidence>
<dbReference type="EMBL" id="CP093351">
    <property type="protein sequence ID" value="WOH15667.1"/>
    <property type="molecule type" value="Genomic_DNA"/>
</dbReference>
<gene>
    <name evidence="3" type="ORF">DCAR_0935210</name>
</gene>
<sequence length="803" mass="89479">MELSISRSFQHSIFRPSLCPIASEHTYRACVYSYRSSRHRLKCNSKPLRFKLSLEQNCSNCGVESVWEDCRFVEVIAIGSRRDAVLDFCLDSPLLGSALRLWDISLKDSVNVELQQRVLEKDIPPCILDTPSTLQSRSKAIILVAGAAYGSEYRVVLDILKTVKSANGLVFGIILKPFSFEGRRRRNEVIELADKLQEHTNFCIMVDTDTLLEKDALTLDEALKTANNAILTAINAISVLVSDVHRKFLDVPNGTMKELEVSELKKVSYQAFLFVAELSMFKKPTCVLQFLGAYQDAKIGFGSAYNIKTSIMRSLYECPFLAVGVKDLGTVALCLTSSGAVKSNDVQSVLRLFRQTSEFRGAVIMSIVHEPKMEPNLIATTVVNLGYAKDVESVKGGIFSRLVQHFPSIFNLWAKREPQSINTEQCDLPEDGHFSKVIPSPDLYDMPSMTSANDTAEDVDSFEVNTLLRSKDDDKIYMSRGYGSSPGQSKIRNSEGDSSPSSSMSADPSTKGSPIFQRERLLSRHNIGAGYAQDWAIEEAVGNSVSASVLDSLGIFKLPIGVKPSEELKEDRSITFNRAEKEDILDAEMKPQPQVSPIVPWDALTDASYEAVTDLYSNASAILKGNNADVSKKQGNLSARAASMLESERESSKKWSPVVEIKYRGGSYMGRCQGGLPEGKGRLSHGDGSTYDGMWRYGKRSGLGTFCFSNGDVFRGPWRDDLMHGKGWLYFHTGDRWFVNFWKGKANGEGRFYSRNGEIFFGHFKDGWRHGEFLCIDVDGERCLEIWEEGILVSRKHMDSDSD</sequence>
<dbReference type="PANTHER" id="PTHR43215">
    <property type="entry name" value="RADIAL SPOKE HEAD 1 HOMOLOG"/>
    <property type="match status" value="1"/>
</dbReference>
<dbReference type="Gene3D" id="3.40.50.1440">
    <property type="entry name" value="Tubulin/FtsZ, GTPase domain"/>
    <property type="match status" value="1"/>
</dbReference>
<dbReference type="SUPFAM" id="SSF52490">
    <property type="entry name" value="Tubulin nucleotide-binding domain-like"/>
    <property type="match status" value="1"/>
</dbReference>
<evidence type="ECO:0000256" key="2">
    <source>
        <dbReference type="SAM" id="MobiDB-lite"/>
    </source>
</evidence>
<proteinExistence type="predicted"/>
<keyword evidence="4" id="KW-1185">Reference proteome</keyword>
<dbReference type="GO" id="GO:0005829">
    <property type="term" value="C:cytosol"/>
    <property type="evidence" value="ECO:0007669"/>
    <property type="project" value="TreeGrafter"/>
</dbReference>
<evidence type="ECO:0000313" key="4">
    <source>
        <dbReference type="Proteomes" id="UP000077755"/>
    </source>
</evidence>
<dbReference type="PANTHER" id="PTHR43215:SF15">
    <property type="entry name" value="PROTEIN ACCUMULATION AND REPLICATION OF CHLOROPLASTS 3, CHLOROPLASTIC"/>
    <property type="match status" value="1"/>
</dbReference>
<dbReference type="AlphaFoldDB" id="A0AAF1BG88"/>
<dbReference type="Pfam" id="PF02493">
    <property type="entry name" value="MORN"/>
    <property type="match status" value="4"/>
</dbReference>
<dbReference type="InterPro" id="IPR003409">
    <property type="entry name" value="MORN"/>
</dbReference>
<reference evidence="3" key="2">
    <citation type="submission" date="2022-03" db="EMBL/GenBank/DDBJ databases">
        <title>Draft title - Genomic analysis of global carrot germplasm unveils the trajectory of domestication and the origin of high carotenoid orange carrot.</title>
        <authorList>
            <person name="Iorizzo M."/>
            <person name="Ellison S."/>
            <person name="Senalik D."/>
            <person name="Macko-Podgorni A."/>
            <person name="Grzebelus D."/>
            <person name="Bostan H."/>
            <person name="Rolling W."/>
            <person name="Curaba J."/>
            <person name="Simon P."/>
        </authorList>
    </citation>
    <scope>NUCLEOTIDE SEQUENCE</scope>
    <source>
        <tissue evidence="3">Leaf</tissue>
    </source>
</reference>
<dbReference type="GO" id="GO:0009707">
    <property type="term" value="C:chloroplast outer membrane"/>
    <property type="evidence" value="ECO:0007669"/>
    <property type="project" value="TreeGrafter"/>
</dbReference>